<accession>A0A347ZPV2</accession>
<dbReference type="FunFam" id="3.40.630.10:FF:000027">
    <property type="entry name" value="N-fatty-acyl-amino acid synthase/hydrolase PM20D1"/>
    <property type="match status" value="1"/>
</dbReference>
<keyword evidence="3" id="KW-0479">Metal-binding</keyword>
<dbReference type="PANTHER" id="PTHR45962:SF1">
    <property type="entry name" value="N-FATTY-ACYL-AMINO ACID SYNTHASE_HYDROLASE PM20D1"/>
    <property type="match status" value="1"/>
</dbReference>
<proteinExistence type="inferred from homology"/>
<evidence type="ECO:0000259" key="6">
    <source>
        <dbReference type="Pfam" id="PF07687"/>
    </source>
</evidence>
<dbReference type="Pfam" id="PF07687">
    <property type="entry name" value="M20_dimer"/>
    <property type="match status" value="1"/>
</dbReference>
<keyword evidence="5" id="KW-0862">Zinc</keyword>
<comment type="similarity">
    <text evidence="1">Belongs to the peptidase M20A family.</text>
</comment>
<dbReference type="PROSITE" id="PS00758">
    <property type="entry name" value="ARGE_DAPE_CPG2_1"/>
    <property type="match status" value="1"/>
</dbReference>
<sequence length="489" mass="53676">MAIVYIVVGVLLVLIAFMLIRTAQLGQASEPVAKIEMPLVDTKEISQHLSEMIQIKSISKEGIGNADPKPFQDIHAWMEKAYPLLTSRLEKTTINTCSLLFRLPGSDTSLAPVLFNAHMDVVPVDESTLPEWKVEPFSGTIREGYVWGRGAIDMKGQAVGLLESMEALLRDGYAPKRTIYLAFGHDEEVMGFEGSKKIVEHLKAQGVQLSAMLDEGGFIATDVLPGVSEPFAMVGISEKGYLTLKLQAFATPGHSSQPPRQTAIGVIARAIALLDDHPMPAHLEYFLPTLLNLAHLLPFGQRFVIANAWLFKGALINSLSRSQQLNASLRTTHAATIINGGIKDNVLPASVTAKVNLRTLPGESIESVIAYVTKVIDDPRVKVSIDEENGGWESSAISPVDTPAYRSLDLVTRQVFDNVPVAPFVFLAATDSRHYQSICGNIFKFSPVMLSSGELQGMHGINERILQKSFTKMVVFYMRIMRVWGDAEF</sequence>
<keyword evidence="7" id="KW-0121">Carboxypeptidase</keyword>
<feature type="domain" description="Peptidase M20 dimerisation" evidence="6">
    <location>
        <begin position="236"/>
        <end position="379"/>
    </location>
</feature>
<dbReference type="InterPro" id="IPR011650">
    <property type="entry name" value="Peptidase_M20_dimer"/>
</dbReference>
<dbReference type="GO" id="GO:0046872">
    <property type="term" value="F:metal ion binding"/>
    <property type="evidence" value="ECO:0007669"/>
    <property type="project" value="UniProtKB-KW"/>
</dbReference>
<dbReference type="Gene3D" id="1.10.150.900">
    <property type="match status" value="1"/>
</dbReference>
<dbReference type="PANTHER" id="PTHR45962">
    <property type="entry name" value="N-FATTY-ACYL-AMINO ACID SYNTHASE/HYDROLASE PM20D1"/>
    <property type="match status" value="1"/>
</dbReference>
<dbReference type="SUPFAM" id="SSF55031">
    <property type="entry name" value="Bacterial exopeptidase dimerisation domain"/>
    <property type="match status" value="1"/>
</dbReference>
<dbReference type="OrthoDB" id="9792335at2"/>
<dbReference type="AlphaFoldDB" id="A0A347ZPV2"/>
<dbReference type="GO" id="GO:0004180">
    <property type="term" value="F:carboxypeptidase activity"/>
    <property type="evidence" value="ECO:0007669"/>
    <property type="project" value="UniProtKB-KW"/>
</dbReference>
<evidence type="ECO:0000256" key="4">
    <source>
        <dbReference type="ARBA" id="ARBA00022801"/>
    </source>
</evidence>
<dbReference type="InterPro" id="IPR002933">
    <property type="entry name" value="Peptidase_M20"/>
</dbReference>
<dbReference type="EMBL" id="QUMS01000006">
    <property type="protein sequence ID" value="REG04652.1"/>
    <property type="molecule type" value="Genomic_DNA"/>
</dbReference>
<evidence type="ECO:0000256" key="5">
    <source>
        <dbReference type="ARBA" id="ARBA00022833"/>
    </source>
</evidence>
<reference evidence="7 8" key="1">
    <citation type="submission" date="2018-08" db="EMBL/GenBank/DDBJ databases">
        <title>Genomic Encyclopedia of Type Strains, Phase IV (KMG-IV): sequencing the most valuable type-strain genomes for metagenomic binning, comparative biology and taxonomic classification.</title>
        <authorList>
            <person name="Goeker M."/>
        </authorList>
    </citation>
    <scope>NUCLEOTIDE SEQUENCE [LARGE SCALE GENOMIC DNA]</scope>
    <source>
        <strain evidence="7 8">DSM 23923</strain>
    </source>
</reference>
<dbReference type="RefSeq" id="WP_116226248.1">
    <property type="nucleotide sequence ID" value="NZ_AP018437.1"/>
</dbReference>
<dbReference type="Gene3D" id="3.30.70.360">
    <property type="match status" value="1"/>
</dbReference>
<dbReference type="InterPro" id="IPR036264">
    <property type="entry name" value="Bact_exopeptidase_dim_dom"/>
</dbReference>
<protein>
    <submittedName>
        <fullName evidence="7">Carboxypeptidase PM20D1</fullName>
    </submittedName>
</protein>
<gene>
    <name evidence="7" type="ORF">DFR64_3000</name>
</gene>
<evidence type="ECO:0000313" key="8">
    <source>
        <dbReference type="Proteomes" id="UP000256388"/>
    </source>
</evidence>
<dbReference type="GO" id="GO:0006508">
    <property type="term" value="P:proteolysis"/>
    <property type="evidence" value="ECO:0007669"/>
    <property type="project" value="UniProtKB-KW"/>
</dbReference>
<comment type="caution">
    <text evidence="7">The sequence shown here is derived from an EMBL/GenBank/DDBJ whole genome shotgun (WGS) entry which is preliminary data.</text>
</comment>
<name>A0A347ZPV2_9CHLR</name>
<evidence type="ECO:0000256" key="2">
    <source>
        <dbReference type="ARBA" id="ARBA00022670"/>
    </source>
</evidence>
<dbReference type="InterPro" id="IPR001261">
    <property type="entry name" value="ArgE/DapE_CS"/>
</dbReference>
<evidence type="ECO:0000256" key="3">
    <source>
        <dbReference type="ARBA" id="ARBA00022723"/>
    </source>
</evidence>
<evidence type="ECO:0000313" key="7">
    <source>
        <dbReference type="EMBL" id="REG04652.1"/>
    </source>
</evidence>
<keyword evidence="2" id="KW-0645">Protease</keyword>
<organism evidence="7 8">
    <name type="scientific">Pelolinea submarina</name>
    <dbReference type="NCBI Taxonomy" id="913107"/>
    <lineage>
        <taxon>Bacteria</taxon>
        <taxon>Bacillati</taxon>
        <taxon>Chloroflexota</taxon>
        <taxon>Anaerolineae</taxon>
        <taxon>Anaerolineales</taxon>
        <taxon>Anaerolineaceae</taxon>
        <taxon>Pelolinea</taxon>
    </lineage>
</organism>
<dbReference type="SUPFAM" id="SSF53187">
    <property type="entry name" value="Zn-dependent exopeptidases"/>
    <property type="match status" value="1"/>
</dbReference>
<dbReference type="InterPro" id="IPR047177">
    <property type="entry name" value="Pept_M20A"/>
</dbReference>
<dbReference type="Pfam" id="PF01546">
    <property type="entry name" value="Peptidase_M20"/>
    <property type="match status" value="1"/>
</dbReference>
<evidence type="ECO:0000256" key="1">
    <source>
        <dbReference type="ARBA" id="ARBA00006247"/>
    </source>
</evidence>
<keyword evidence="8" id="KW-1185">Reference proteome</keyword>
<dbReference type="Proteomes" id="UP000256388">
    <property type="component" value="Unassembled WGS sequence"/>
</dbReference>
<dbReference type="Gene3D" id="3.40.630.10">
    <property type="entry name" value="Zn peptidases"/>
    <property type="match status" value="1"/>
</dbReference>
<keyword evidence="4" id="KW-0378">Hydrolase</keyword>